<gene>
    <name evidence="2" type="ORF">BPAE_0129g00150</name>
</gene>
<name>A0A4Z1FPK7_9HELO</name>
<comment type="caution">
    <text evidence="2">The sequence shown here is derived from an EMBL/GenBank/DDBJ whole genome shotgun (WGS) entry which is preliminary data.</text>
</comment>
<evidence type="ECO:0000313" key="2">
    <source>
        <dbReference type="EMBL" id="TGO23531.1"/>
    </source>
</evidence>
<keyword evidence="3" id="KW-1185">Reference proteome</keyword>
<evidence type="ECO:0000256" key="1">
    <source>
        <dbReference type="SAM" id="SignalP"/>
    </source>
</evidence>
<protein>
    <submittedName>
        <fullName evidence="2">Uncharacterized protein</fullName>
    </submittedName>
</protein>
<feature type="chain" id="PRO_5021417554" evidence="1">
    <location>
        <begin position="23"/>
        <end position="70"/>
    </location>
</feature>
<organism evidence="2 3">
    <name type="scientific">Botrytis paeoniae</name>
    <dbReference type="NCBI Taxonomy" id="278948"/>
    <lineage>
        <taxon>Eukaryota</taxon>
        <taxon>Fungi</taxon>
        <taxon>Dikarya</taxon>
        <taxon>Ascomycota</taxon>
        <taxon>Pezizomycotina</taxon>
        <taxon>Leotiomycetes</taxon>
        <taxon>Helotiales</taxon>
        <taxon>Sclerotiniaceae</taxon>
        <taxon>Botrytis</taxon>
    </lineage>
</organism>
<dbReference type="Proteomes" id="UP000297910">
    <property type="component" value="Unassembled WGS sequence"/>
</dbReference>
<dbReference type="EMBL" id="PQXI01000129">
    <property type="protein sequence ID" value="TGO23531.1"/>
    <property type="molecule type" value="Genomic_DNA"/>
</dbReference>
<evidence type="ECO:0000313" key="3">
    <source>
        <dbReference type="Proteomes" id="UP000297910"/>
    </source>
</evidence>
<accession>A0A4Z1FPK7</accession>
<sequence length="70" mass="8086">MSTEVLIALLVLLTLFLDNAFSSKASLFKFLRLNYRDLQEIWINVPNLRHLDDLTEKYLIASKTASVRVC</sequence>
<dbReference type="AlphaFoldDB" id="A0A4Z1FPK7"/>
<reference evidence="2 3" key="1">
    <citation type="submission" date="2017-12" db="EMBL/GenBank/DDBJ databases">
        <title>Comparative genomics of Botrytis spp.</title>
        <authorList>
            <person name="Valero-Jimenez C.A."/>
            <person name="Tapia P."/>
            <person name="Veloso J."/>
            <person name="Silva-Moreno E."/>
            <person name="Staats M."/>
            <person name="Valdes J.H."/>
            <person name="Van Kan J.A.L."/>
        </authorList>
    </citation>
    <scope>NUCLEOTIDE SEQUENCE [LARGE SCALE GENOMIC DNA]</scope>
    <source>
        <strain evidence="2 3">Bp0003</strain>
    </source>
</reference>
<feature type="signal peptide" evidence="1">
    <location>
        <begin position="1"/>
        <end position="22"/>
    </location>
</feature>
<proteinExistence type="predicted"/>
<keyword evidence="1" id="KW-0732">Signal</keyword>